<keyword evidence="2" id="KW-0732">Signal</keyword>
<feature type="region of interest" description="Disordered" evidence="1">
    <location>
        <begin position="18"/>
        <end position="43"/>
    </location>
</feature>
<evidence type="ECO:0000256" key="1">
    <source>
        <dbReference type="SAM" id="MobiDB-lite"/>
    </source>
</evidence>
<reference evidence="3 4" key="1">
    <citation type="submission" date="2014-08" db="EMBL/GenBank/DDBJ databases">
        <title>Genomic and Phenotypic Diversity of Colwellia psychrerythraea strains from Disparate Marine Basins.</title>
        <authorList>
            <person name="Techtmann S.M."/>
            <person name="Stelling S.C."/>
            <person name="Utturkar S.M."/>
            <person name="Alshibli N."/>
            <person name="Harris A."/>
            <person name="Brown S.D."/>
            <person name="Hazen T.C."/>
        </authorList>
    </citation>
    <scope>NUCLEOTIDE SEQUENCE [LARGE SCALE GENOMIC DNA]</scope>
    <source>
        <strain evidence="3 4">GAB14E</strain>
    </source>
</reference>
<evidence type="ECO:0000313" key="3">
    <source>
        <dbReference type="EMBL" id="KGJ97583.1"/>
    </source>
</evidence>
<dbReference type="EMBL" id="JQEC01000002">
    <property type="protein sequence ID" value="KGJ97583.1"/>
    <property type="molecule type" value="Genomic_DNA"/>
</dbReference>
<dbReference type="PROSITE" id="PS51257">
    <property type="entry name" value="PROKAR_LIPOPROTEIN"/>
    <property type="match status" value="1"/>
</dbReference>
<accession>A0A099L6S1</accession>
<feature type="chain" id="PRO_5001957896" description="Lipoprotein" evidence="2">
    <location>
        <begin position="21"/>
        <end position="278"/>
    </location>
</feature>
<dbReference type="OrthoDB" id="9966930at2"/>
<organism evidence="3 4">
    <name type="scientific">Colwellia psychrerythraea</name>
    <name type="common">Vibrio psychroerythus</name>
    <dbReference type="NCBI Taxonomy" id="28229"/>
    <lineage>
        <taxon>Bacteria</taxon>
        <taxon>Pseudomonadati</taxon>
        <taxon>Pseudomonadota</taxon>
        <taxon>Gammaproteobacteria</taxon>
        <taxon>Alteromonadales</taxon>
        <taxon>Colwelliaceae</taxon>
        <taxon>Colwellia</taxon>
    </lineage>
</organism>
<proteinExistence type="predicted"/>
<feature type="signal peptide" evidence="2">
    <location>
        <begin position="1"/>
        <end position="20"/>
    </location>
</feature>
<comment type="caution">
    <text evidence="3">The sequence shown here is derived from an EMBL/GenBank/DDBJ whole genome shotgun (WGS) entry which is preliminary data.</text>
</comment>
<evidence type="ECO:0008006" key="5">
    <source>
        <dbReference type="Google" id="ProtNLM"/>
    </source>
</evidence>
<dbReference type="Proteomes" id="UP000029868">
    <property type="component" value="Unassembled WGS sequence"/>
</dbReference>
<evidence type="ECO:0000256" key="2">
    <source>
        <dbReference type="SAM" id="SignalP"/>
    </source>
</evidence>
<feature type="compositionally biased region" description="Pro residues" evidence="1">
    <location>
        <begin position="27"/>
        <end position="43"/>
    </location>
</feature>
<dbReference type="RefSeq" id="WP_033080426.1">
    <property type="nucleotide sequence ID" value="NZ_JQEC01000002.1"/>
</dbReference>
<evidence type="ECO:0000313" key="4">
    <source>
        <dbReference type="Proteomes" id="UP000029868"/>
    </source>
</evidence>
<protein>
    <recommendedName>
        <fullName evidence="5">Lipoprotein</fullName>
    </recommendedName>
</protein>
<name>A0A099L6S1_COLPS</name>
<sequence>MKYLLTMVLVLTLTACGSSSDDSAPVTPEPLPPIVEPSPEPPVADPIEPVVPPVIEPIPPVECTTDCDVYLDPIEVIVEPIEGGCFIVPTLSHVDEYTVHIDIVNTCLGTTVYFVPPETIWDAIEITPKMIGNVVIEHKEHTPGILSSFARKAVYLDNGNLFARADATSYSNGNYTFSHHSSTYMGSIELRAYYYADSDTTSFNVRDIFGIDTTCEISAQNIADSHCVIDNVTYGFGIDWFENMPMATNLTEDYAHHLYTAITEYFDLAMVNGYLTAK</sequence>
<dbReference type="AlphaFoldDB" id="A0A099L6S1"/>
<dbReference type="PATRIC" id="fig|28229.3.peg.329"/>
<gene>
    <name evidence="3" type="ORF">GAB14E_1172</name>
</gene>